<name>A0A840DJF7_9BACL</name>
<dbReference type="InterPro" id="IPR036513">
    <property type="entry name" value="STAS_dom_sf"/>
</dbReference>
<dbReference type="EMBL" id="JACIDE010000006">
    <property type="protein sequence ID" value="MBB4073441.1"/>
    <property type="molecule type" value="Genomic_DNA"/>
</dbReference>
<dbReference type="PROSITE" id="PS50801">
    <property type="entry name" value="STAS"/>
    <property type="match status" value="1"/>
</dbReference>
<dbReference type="SUPFAM" id="SSF52091">
    <property type="entry name" value="SpoIIaa-like"/>
    <property type="match status" value="1"/>
</dbReference>
<dbReference type="RefSeq" id="WP_183183792.1">
    <property type="nucleotide sequence ID" value="NZ_BMNP01000004.1"/>
</dbReference>
<proteinExistence type="predicted"/>
<gene>
    <name evidence="2" type="ORF">GGR02_001203</name>
</gene>
<organism evidence="2 3">
    <name type="scientific">Anoxybacteroides voinovskiense</name>
    <dbReference type="NCBI Taxonomy" id="230470"/>
    <lineage>
        <taxon>Bacteria</taxon>
        <taxon>Bacillati</taxon>
        <taxon>Bacillota</taxon>
        <taxon>Bacilli</taxon>
        <taxon>Bacillales</taxon>
        <taxon>Anoxybacillaceae</taxon>
        <taxon>Anoxybacteroides</taxon>
    </lineage>
</organism>
<protein>
    <submittedName>
        <fullName evidence="2">Anti-anti-sigma factor</fullName>
    </submittedName>
</protein>
<dbReference type="PANTHER" id="PTHR33495">
    <property type="entry name" value="ANTI-SIGMA FACTOR ANTAGONIST TM_1081-RELATED-RELATED"/>
    <property type="match status" value="1"/>
</dbReference>
<feature type="domain" description="STAS" evidence="1">
    <location>
        <begin position="1"/>
        <end position="103"/>
    </location>
</feature>
<accession>A0A840DJF7</accession>
<dbReference type="GO" id="GO:0043856">
    <property type="term" value="F:anti-sigma factor antagonist activity"/>
    <property type="evidence" value="ECO:0007669"/>
    <property type="project" value="TreeGrafter"/>
</dbReference>
<dbReference type="Proteomes" id="UP000559598">
    <property type="component" value="Unassembled WGS sequence"/>
</dbReference>
<dbReference type="InterPro" id="IPR002645">
    <property type="entry name" value="STAS_dom"/>
</dbReference>
<dbReference type="CDD" id="cd07043">
    <property type="entry name" value="STAS_anti-anti-sigma_factors"/>
    <property type="match status" value="1"/>
</dbReference>
<dbReference type="PANTHER" id="PTHR33495:SF2">
    <property type="entry name" value="ANTI-SIGMA FACTOR ANTAGONIST TM_1081-RELATED"/>
    <property type="match status" value="1"/>
</dbReference>
<reference evidence="2 3" key="1">
    <citation type="submission" date="2020-08" db="EMBL/GenBank/DDBJ databases">
        <title>Genomic Encyclopedia of Type Strains, Phase IV (KMG-IV): sequencing the most valuable type-strain genomes for metagenomic binning, comparative biology and taxonomic classification.</title>
        <authorList>
            <person name="Goeker M."/>
        </authorList>
    </citation>
    <scope>NUCLEOTIDE SEQUENCE [LARGE SCALE GENOMIC DNA]</scope>
    <source>
        <strain evidence="2 3">DSM 17075</strain>
    </source>
</reference>
<dbReference type="AlphaFoldDB" id="A0A840DJF7"/>
<evidence type="ECO:0000259" key="1">
    <source>
        <dbReference type="PROSITE" id="PS50801"/>
    </source>
</evidence>
<keyword evidence="3" id="KW-1185">Reference proteome</keyword>
<evidence type="ECO:0000313" key="3">
    <source>
        <dbReference type="Proteomes" id="UP000559598"/>
    </source>
</evidence>
<sequence>MTKFKIIYLKGNITLDNVKKFQKTISRLVFSNYNFIILNMEKTTFINKTGLEAIIKYAILARKRNKEIIITNIGNSLKEIFQTTAFFMVAKFFDSDKEAIEYLYQNNRVSKTK</sequence>
<comment type="caution">
    <text evidence="2">The sequence shown here is derived from an EMBL/GenBank/DDBJ whole genome shotgun (WGS) entry which is preliminary data.</text>
</comment>
<dbReference type="Gene3D" id="3.30.750.24">
    <property type="entry name" value="STAS domain"/>
    <property type="match status" value="1"/>
</dbReference>
<evidence type="ECO:0000313" key="2">
    <source>
        <dbReference type="EMBL" id="MBB4073441.1"/>
    </source>
</evidence>
<dbReference type="Pfam" id="PF01740">
    <property type="entry name" value="STAS"/>
    <property type="match status" value="1"/>
</dbReference>